<dbReference type="EMBL" id="BKCP01005217">
    <property type="protein sequence ID" value="GER36780.1"/>
    <property type="molecule type" value="Genomic_DNA"/>
</dbReference>
<dbReference type="InterPro" id="IPR012946">
    <property type="entry name" value="X8"/>
</dbReference>
<evidence type="ECO:0000259" key="2">
    <source>
        <dbReference type="SMART" id="SM00768"/>
    </source>
</evidence>
<dbReference type="Pfam" id="PF07983">
    <property type="entry name" value="X8"/>
    <property type="match status" value="1"/>
</dbReference>
<feature type="domain" description="X8" evidence="2">
    <location>
        <begin position="2"/>
        <end position="64"/>
    </location>
</feature>
<organism evidence="3 4">
    <name type="scientific">Striga asiatica</name>
    <name type="common">Asiatic witchweed</name>
    <name type="synonym">Buchnera asiatica</name>
    <dbReference type="NCBI Taxonomy" id="4170"/>
    <lineage>
        <taxon>Eukaryota</taxon>
        <taxon>Viridiplantae</taxon>
        <taxon>Streptophyta</taxon>
        <taxon>Embryophyta</taxon>
        <taxon>Tracheophyta</taxon>
        <taxon>Spermatophyta</taxon>
        <taxon>Magnoliopsida</taxon>
        <taxon>eudicotyledons</taxon>
        <taxon>Gunneridae</taxon>
        <taxon>Pentapetalae</taxon>
        <taxon>asterids</taxon>
        <taxon>lamiids</taxon>
        <taxon>Lamiales</taxon>
        <taxon>Orobanchaceae</taxon>
        <taxon>Buchnereae</taxon>
        <taxon>Striga</taxon>
    </lineage>
</organism>
<evidence type="ECO:0000313" key="3">
    <source>
        <dbReference type="EMBL" id="GER36780.1"/>
    </source>
</evidence>
<dbReference type="GO" id="GO:0009506">
    <property type="term" value="C:plasmodesma"/>
    <property type="evidence" value="ECO:0007669"/>
    <property type="project" value="UniProtKB-ARBA"/>
</dbReference>
<sequence>MSLIDLQIALDWACGFGRAECSPIQPGGPCFEPNNLHSHASYAFNSYYQQNGNSDIACYARCEFATSESMKSSSSSVFGFKEMSIWRRIGLSTVVVFDLFHSESVWLCTLPGLN</sequence>
<evidence type="ECO:0000256" key="1">
    <source>
        <dbReference type="ARBA" id="ARBA00022729"/>
    </source>
</evidence>
<gene>
    <name evidence="3" type="ORF">STAS_13151</name>
</gene>
<dbReference type="Proteomes" id="UP000325081">
    <property type="component" value="Unassembled WGS sequence"/>
</dbReference>
<dbReference type="SMART" id="SM00768">
    <property type="entry name" value="X8"/>
    <property type="match status" value="1"/>
</dbReference>
<evidence type="ECO:0000313" key="4">
    <source>
        <dbReference type="Proteomes" id="UP000325081"/>
    </source>
</evidence>
<dbReference type="PANTHER" id="PTHR31044">
    <property type="entry name" value="BETA-1,3 GLUCANASE"/>
    <property type="match status" value="1"/>
</dbReference>
<keyword evidence="4" id="KW-1185">Reference proteome</keyword>
<comment type="caution">
    <text evidence="3">The sequence shown here is derived from an EMBL/GenBank/DDBJ whole genome shotgun (WGS) entry which is preliminary data.</text>
</comment>
<protein>
    <submittedName>
        <fullName evidence="3">Carbohydrate-binding X8 domain superfamily protein</fullName>
    </submittedName>
</protein>
<dbReference type="InterPro" id="IPR044788">
    <property type="entry name" value="X8_dom_prot"/>
</dbReference>
<reference evidence="4" key="1">
    <citation type="journal article" date="2019" name="Curr. Biol.">
        <title>Genome Sequence of Striga asiatica Provides Insight into the Evolution of Plant Parasitism.</title>
        <authorList>
            <person name="Yoshida S."/>
            <person name="Kim S."/>
            <person name="Wafula E.K."/>
            <person name="Tanskanen J."/>
            <person name="Kim Y.M."/>
            <person name="Honaas L."/>
            <person name="Yang Z."/>
            <person name="Spallek T."/>
            <person name="Conn C.E."/>
            <person name="Ichihashi Y."/>
            <person name="Cheong K."/>
            <person name="Cui S."/>
            <person name="Der J.P."/>
            <person name="Gundlach H."/>
            <person name="Jiao Y."/>
            <person name="Hori C."/>
            <person name="Ishida J.K."/>
            <person name="Kasahara H."/>
            <person name="Kiba T."/>
            <person name="Kim M.S."/>
            <person name="Koo N."/>
            <person name="Laohavisit A."/>
            <person name="Lee Y.H."/>
            <person name="Lumba S."/>
            <person name="McCourt P."/>
            <person name="Mortimer J.C."/>
            <person name="Mutuku J.M."/>
            <person name="Nomura T."/>
            <person name="Sasaki-Sekimoto Y."/>
            <person name="Seto Y."/>
            <person name="Wang Y."/>
            <person name="Wakatake T."/>
            <person name="Sakakibara H."/>
            <person name="Demura T."/>
            <person name="Yamaguchi S."/>
            <person name="Yoneyama K."/>
            <person name="Manabe R.I."/>
            <person name="Nelson D.C."/>
            <person name="Schulman A.H."/>
            <person name="Timko M.P."/>
            <person name="dePamphilis C.W."/>
            <person name="Choi D."/>
            <person name="Shirasu K."/>
        </authorList>
    </citation>
    <scope>NUCLEOTIDE SEQUENCE [LARGE SCALE GENOMIC DNA]</scope>
    <source>
        <strain evidence="4">cv. UVA1</strain>
    </source>
</reference>
<name>A0A5A7PVB1_STRAF</name>
<dbReference type="OrthoDB" id="421038at2759"/>
<dbReference type="PANTHER" id="PTHR31044:SF36">
    <property type="entry name" value="CARBOHYDRATE-BINDING X8 DOMAIN SUPERFAMILY PROTEIN"/>
    <property type="match status" value="1"/>
</dbReference>
<accession>A0A5A7PVB1</accession>
<keyword evidence="1" id="KW-0732">Signal</keyword>
<proteinExistence type="predicted"/>
<dbReference type="AlphaFoldDB" id="A0A5A7PVB1"/>
<dbReference type="Gene3D" id="1.20.58.1040">
    <property type="match status" value="1"/>
</dbReference>